<organism evidence="1 2">
    <name type="scientific">Tolypocladium ophioglossoides (strain CBS 100239)</name>
    <name type="common">Snaketongue truffleclub</name>
    <name type="synonym">Elaphocordyceps ophioglossoides</name>
    <dbReference type="NCBI Taxonomy" id="1163406"/>
    <lineage>
        <taxon>Eukaryota</taxon>
        <taxon>Fungi</taxon>
        <taxon>Dikarya</taxon>
        <taxon>Ascomycota</taxon>
        <taxon>Pezizomycotina</taxon>
        <taxon>Sordariomycetes</taxon>
        <taxon>Hypocreomycetidae</taxon>
        <taxon>Hypocreales</taxon>
        <taxon>Ophiocordycipitaceae</taxon>
        <taxon>Tolypocladium</taxon>
    </lineage>
</organism>
<evidence type="ECO:0000313" key="1">
    <source>
        <dbReference type="EMBL" id="KND88050.1"/>
    </source>
</evidence>
<dbReference type="OrthoDB" id="4062651at2759"/>
<dbReference type="STRING" id="1163406.A0A0L0N2N0"/>
<protein>
    <recommendedName>
        <fullName evidence="3">Protein kinase domain-containing protein</fullName>
    </recommendedName>
</protein>
<reference evidence="1 2" key="1">
    <citation type="journal article" date="2015" name="BMC Genomics">
        <title>The genome of the truffle-parasite Tolypocladium ophioglossoides and the evolution of antifungal peptaibiotics.</title>
        <authorList>
            <person name="Quandt C.A."/>
            <person name="Bushley K.E."/>
            <person name="Spatafora J.W."/>
        </authorList>
    </citation>
    <scope>NUCLEOTIDE SEQUENCE [LARGE SCALE GENOMIC DNA]</scope>
    <source>
        <strain evidence="1 2">CBS 100239</strain>
    </source>
</reference>
<dbReference type="AlphaFoldDB" id="A0A0L0N2N0"/>
<keyword evidence="2" id="KW-1185">Reference proteome</keyword>
<dbReference type="EMBL" id="LFRF01000029">
    <property type="protein sequence ID" value="KND88050.1"/>
    <property type="molecule type" value="Genomic_DNA"/>
</dbReference>
<dbReference type="Proteomes" id="UP000036947">
    <property type="component" value="Unassembled WGS sequence"/>
</dbReference>
<accession>A0A0L0N2N0</accession>
<proteinExistence type="predicted"/>
<name>A0A0L0N2N0_TOLOC</name>
<comment type="caution">
    <text evidence="1">The sequence shown here is derived from an EMBL/GenBank/DDBJ whole genome shotgun (WGS) entry which is preliminary data.</text>
</comment>
<evidence type="ECO:0000313" key="2">
    <source>
        <dbReference type="Proteomes" id="UP000036947"/>
    </source>
</evidence>
<sequence>MISTRKISYSTSTTRSNLSISTIRQGSVKCYEPYVRQHRKVVGGIYGNAGPVTEQFALGSVFWYMTRGSELYSELEGPDQVDCLLDDIFPTTNPDDPIDKIIRNCWNGHYLRIADLWTTLRMYWEREYKFKESFLQLRDMREGGYVKGIIRKGGLGVRKTAITSLWKQPQLQKLLEKGWSLLMAWTI</sequence>
<evidence type="ECO:0008006" key="3">
    <source>
        <dbReference type="Google" id="ProtNLM"/>
    </source>
</evidence>
<gene>
    <name evidence="1" type="ORF">TOPH_07271</name>
</gene>